<feature type="non-terminal residue" evidence="3">
    <location>
        <position position="1"/>
    </location>
</feature>
<evidence type="ECO:0000313" key="4">
    <source>
        <dbReference type="Proteomes" id="UP001432322"/>
    </source>
</evidence>
<dbReference type="EMBL" id="BTSY01000002">
    <property type="protein sequence ID" value="GMT15402.1"/>
    <property type="molecule type" value="Genomic_DNA"/>
</dbReference>
<organism evidence="3 4">
    <name type="scientific">Pristionchus fissidentatus</name>
    <dbReference type="NCBI Taxonomy" id="1538716"/>
    <lineage>
        <taxon>Eukaryota</taxon>
        <taxon>Metazoa</taxon>
        <taxon>Ecdysozoa</taxon>
        <taxon>Nematoda</taxon>
        <taxon>Chromadorea</taxon>
        <taxon>Rhabditida</taxon>
        <taxon>Rhabditina</taxon>
        <taxon>Diplogasteromorpha</taxon>
        <taxon>Diplogasteroidea</taxon>
        <taxon>Neodiplogasteridae</taxon>
        <taxon>Pristionchus</taxon>
    </lineage>
</organism>
<feature type="coiled-coil region" evidence="1">
    <location>
        <begin position="47"/>
        <end position="143"/>
    </location>
</feature>
<feature type="region of interest" description="Disordered" evidence="2">
    <location>
        <begin position="408"/>
        <end position="456"/>
    </location>
</feature>
<keyword evidence="1" id="KW-0175">Coiled coil</keyword>
<evidence type="ECO:0000256" key="1">
    <source>
        <dbReference type="SAM" id="Coils"/>
    </source>
</evidence>
<evidence type="ECO:0000313" key="3">
    <source>
        <dbReference type="EMBL" id="GMT15402.1"/>
    </source>
</evidence>
<feature type="compositionally biased region" description="Polar residues" evidence="2">
    <location>
        <begin position="1"/>
        <end position="13"/>
    </location>
</feature>
<keyword evidence="4" id="KW-1185">Reference proteome</keyword>
<feature type="region of interest" description="Disordered" evidence="2">
    <location>
        <begin position="269"/>
        <end position="319"/>
    </location>
</feature>
<feature type="compositionally biased region" description="Low complexity" evidence="2">
    <location>
        <begin position="408"/>
        <end position="438"/>
    </location>
</feature>
<protein>
    <submittedName>
        <fullName evidence="3">Uncharacterized protein</fullName>
    </submittedName>
</protein>
<comment type="caution">
    <text evidence="3">The sequence shown here is derived from an EMBL/GenBank/DDBJ whole genome shotgun (WGS) entry which is preliminary data.</text>
</comment>
<feature type="compositionally biased region" description="Polar residues" evidence="2">
    <location>
        <begin position="443"/>
        <end position="456"/>
    </location>
</feature>
<dbReference type="Proteomes" id="UP001432322">
    <property type="component" value="Unassembled WGS sequence"/>
</dbReference>
<sequence length="456" mass="50097">SPQSMAGGTTEVLQSPLKRRKGSHVSTAANADCARNETETPISLLKMESLKTQLEAADERESDLRSQLSLLRSSGAFSLEFTQQLRDELRSAKEQIGELKGQLEEATFEAKTAQNRAETSRLNHADENMMDDLRKECSELQKKFGHQTSALNLMRFERNEWKRQAEEESGKNSDLSSLLQALSNSGNSDVESTKRALELEEETKLLRQAMMEWKEETLKERKMRKGLSEELASMKLELKKVGDERKRFEKERDDLMAKVASLQKDLVDEKEETDRLRHTFVPPPRLSSVSLPDVTTAPPPGLTTAHSDSSLTDSPPPSLLPLNTVQSLPTLTAVPRSILVKAAMHRPLLAKNTVQPIPASTIALPPLIAKATVLSTPAPTAVLPQPPSVPTVIPPLLANTTLLPAPLTKTTALPPLPTVSSSRRASASRPSSSTGSRTHTAKKQNGSSSMNWRNSK</sequence>
<evidence type="ECO:0000256" key="2">
    <source>
        <dbReference type="SAM" id="MobiDB-lite"/>
    </source>
</evidence>
<reference evidence="3" key="1">
    <citation type="submission" date="2023-10" db="EMBL/GenBank/DDBJ databases">
        <title>Genome assembly of Pristionchus species.</title>
        <authorList>
            <person name="Yoshida K."/>
            <person name="Sommer R.J."/>
        </authorList>
    </citation>
    <scope>NUCLEOTIDE SEQUENCE</scope>
    <source>
        <strain evidence="3">RS5133</strain>
    </source>
</reference>
<dbReference type="AlphaFoldDB" id="A0AAV5VB08"/>
<feature type="region of interest" description="Disordered" evidence="2">
    <location>
        <begin position="1"/>
        <end position="35"/>
    </location>
</feature>
<accession>A0AAV5VB08</accession>
<proteinExistence type="predicted"/>
<gene>
    <name evidence="3" type="ORF">PFISCL1PPCAC_6699</name>
</gene>
<name>A0AAV5VB08_9BILA</name>